<dbReference type="AlphaFoldDB" id="A0A085YY10"/>
<dbReference type="InterPro" id="IPR031709">
    <property type="entry name" value="PutAbiC"/>
</dbReference>
<dbReference type="eggNOG" id="ENOG50331HJ">
    <property type="taxonomic scope" value="Bacteria"/>
</dbReference>
<proteinExistence type="predicted"/>
<sequence length="254" mass="29620">MKENNDGNIPFYVALAIFIIFIVLGLTYILQGSSSYDDRGTFGDMFGGANALFTGLSVIGLLYTILLQRKDLKHQQEQLELQNKATLLQNFETTFFNLINVHHQIINSMQLIHQVTSSGIKTEIIRNARGVFLHLFGLIHKSLHNDGTNFSQVYSRVYMPLNFHLDHYYNNLLQIIKYIDESEIINQVLKNKYCMILSSQLSEHEKIMVFYHIIYINYGDEFKNLVEKYDILNNFNYDFIVPEILAQKYNPKMK</sequence>
<keyword evidence="1" id="KW-1133">Transmembrane helix</keyword>
<dbReference type="STRING" id="421531.IX38_21660"/>
<feature type="transmembrane region" description="Helical" evidence="1">
    <location>
        <begin position="45"/>
        <end position="66"/>
    </location>
</feature>
<gene>
    <name evidence="2" type="ORF">IX38_21660</name>
</gene>
<evidence type="ECO:0000313" key="3">
    <source>
        <dbReference type="Proteomes" id="UP000028703"/>
    </source>
</evidence>
<evidence type="ECO:0000256" key="1">
    <source>
        <dbReference type="SAM" id="Phobius"/>
    </source>
</evidence>
<accession>A0A085YY10</accession>
<evidence type="ECO:0000313" key="2">
    <source>
        <dbReference type="EMBL" id="KFE97073.1"/>
    </source>
</evidence>
<dbReference type="RefSeq" id="WP_034707851.1">
    <property type="nucleotide sequence ID" value="NZ_JPRO01000031.1"/>
</dbReference>
<dbReference type="Proteomes" id="UP000028703">
    <property type="component" value="Unassembled WGS sequence"/>
</dbReference>
<evidence type="ECO:0008006" key="4">
    <source>
        <dbReference type="Google" id="ProtNLM"/>
    </source>
</evidence>
<comment type="caution">
    <text evidence="2">The sequence shown here is derived from an EMBL/GenBank/DDBJ whole genome shotgun (WGS) entry which is preliminary data.</text>
</comment>
<dbReference type="OrthoDB" id="6678638at2"/>
<protein>
    <recommendedName>
        <fullName evidence="4">Phage abortive infection protein</fullName>
    </recommendedName>
</protein>
<reference evidence="2 3" key="1">
    <citation type="submission" date="2014-07" db="EMBL/GenBank/DDBJ databases">
        <title>Genome of Chryseobacterium luteum DSM 18605.</title>
        <authorList>
            <person name="Stropko S.J."/>
            <person name="Pipes S.E."/>
            <person name="Newman J.D."/>
        </authorList>
    </citation>
    <scope>NUCLEOTIDE SEQUENCE [LARGE SCALE GENOMIC DNA]</scope>
    <source>
        <strain evidence="2 3">DSM 18605</strain>
    </source>
</reference>
<feature type="transmembrane region" description="Helical" evidence="1">
    <location>
        <begin position="12"/>
        <end position="30"/>
    </location>
</feature>
<keyword evidence="1" id="KW-0472">Membrane</keyword>
<keyword evidence="3" id="KW-1185">Reference proteome</keyword>
<organism evidence="2 3">
    <name type="scientific">Chryseobacterium luteum</name>
    <dbReference type="NCBI Taxonomy" id="421531"/>
    <lineage>
        <taxon>Bacteria</taxon>
        <taxon>Pseudomonadati</taxon>
        <taxon>Bacteroidota</taxon>
        <taxon>Flavobacteriia</taxon>
        <taxon>Flavobacteriales</taxon>
        <taxon>Weeksellaceae</taxon>
        <taxon>Chryseobacterium group</taxon>
        <taxon>Chryseobacterium</taxon>
    </lineage>
</organism>
<dbReference type="EMBL" id="JPRO01000031">
    <property type="protein sequence ID" value="KFE97073.1"/>
    <property type="molecule type" value="Genomic_DNA"/>
</dbReference>
<name>A0A085YY10_9FLAO</name>
<dbReference type="Pfam" id="PF16872">
    <property type="entry name" value="putAbiC"/>
    <property type="match status" value="1"/>
</dbReference>
<keyword evidence="1" id="KW-0812">Transmembrane</keyword>